<comment type="function">
    <text evidence="4">Required for resistance to DNA-damaging agents.</text>
</comment>
<evidence type="ECO:0000313" key="7">
    <source>
        <dbReference type="Proteomes" id="UP001595776"/>
    </source>
</evidence>
<evidence type="ECO:0000256" key="3">
    <source>
        <dbReference type="ARBA" id="ARBA00022490"/>
    </source>
</evidence>
<dbReference type="Pfam" id="PF00582">
    <property type="entry name" value="Usp"/>
    <property type="match status" value="2"/>
</dbReference>
<keyword evidence="3" id="KW-0963">Cytoplasm</keyword>
<dbReference type="InterPro" id="IPR006015">
    <property type="entry name" value="Universal_stress_UspA"/>
</dbReference>
<comment type="subcellular location">
    <subcellularLocation>
        <location evidence="1">Cytoplasm</location>
    </subcellularLocation>
</comment>
<dbReference type="RefSeq" id="WP_068147854.1">
    <property type="nucleotide sequence ID" value="NZ_JBHSCR010000001.1"/>
</dbReference>
<dbReference type="SUPFAM" id="SSF52402">
    <property type="entry name" value="Adenine nucleotide alpha hydrolases-like"/>
    <property type="match status" value="2"/>
</dbReference>
<evidence type="ECO:0000313" key="6">
    <source>
        <dbReference type="EMBL" id="MFC4346828.1"/>
    </source>
</evidence>
<accession>A0ABV8U8L9</accession>
<proteinExistence type="inferred from homology"/>
<evidence type="ECO:0000259" key="5">
    <source>
        <dbReference type="Pfam" id="PF00582"/>
    </source>
</evidence>
<gene>
    <name evidence="6" type="ORF">ACFO5Q_03100</name>
</gene>
<evidence type="ECO:0000256" key="4">
    <source>
        <dbReference type="ARBA" id="ARBA00037131"/>
    </source>
</evidence>
<reference evidence="7" key="1">
    <citation type="journal article" date="2019" name="Int. J. Syst. Evol. Microbiol.">
        <title>The Global Catalogue of Microorganisms (GCM) 10K type strain sequencing project: providing services to taxonomists for standard genome sequencing and annotation.</title>
        <authorList>
            <consortium name="The Broad Institute Genomics Platform"/>
            <consortium name="The Broad Institute Genome Sequencing Center for Infectious Disease"/>
            <person name="Wu L."/>
            <person name="Ma J."/>
        </authorList>
    </citation>
    <scope>NUCLEOTIDE SEQUENCE [LARGE SCALE GENOMIC DNA]</scope>
    <source>
        <strain evidence="7">CGMCC 1.15304</strain>
    </source>
</reference>
<sequence>MRHYHNPLYVSYGVADETEGLKQALSLARNNGAPLGVLVVCPEFPEEFPDYRKKYEEALVAQAEASIRSTKKAIKQKEGIVDITIELVSDNTPSIKIIQYVLRHGHDLLIKEAELLKGSDSGFKAIDMELLRQCPCAMWLCRPIAHSRQHIQVAVAIDPESMEQAAKALSKRMLELSRSLADSCSGELHIVSCWDYEFESFLRDSIWIKATDAQIAEAVQGTQHKHRTALEGLIKASGISGNCRVHHLRGKAEECIPSFVTDKKIDILVMGTVARTGIPGFIIGNTAENIVQNLSCSLMALKPQGFVSPVKAY</sequence>
<organism evidence="6 7">
    <name type="scientific">Kordiimonas lipolytica</name>
    <dbReference type="NCBI Taxonomy" id="1662421"/>
    <lineage>
        <taxon>Bacteria</taxon>
        <taxon>Pseudomonadati</taxon>
        <taxon>Pseudomonadota</taxon>
        <taxon>Alphaproteobacteria</taxon>
        <taxon>Kordiimonadales</taxon>
        <taxon>Kordiimonadaceae</taxon>
        <taxon>Kordiimonas</taxon>
    </lineage>
</organism>
<name>A0ABV8U8L9_9PROT</name>
<dbReference type="PANTHER" id="PTHR47892">
    <property type="entry name" value="UNIVERSAL STRESS PROTEIN E"/>
    <property type="match status" value="1"/>
</dbReference>
<comment type="caution">
    <text evidence="6">The sequence shown here is derived from an EMBL/GenBank/DDBJ whole genome shotgun (WGS) entry which is preliminary data.</text>
</comment>
<feature type="domain" description="UspA" evidence="5">
    <location>
        <begin position="154"/>
        <end position="301"/>
    </location>
</feature>
<protein>
    <submittedName>
        <fullName evidence="6">Universal stress protein</fullName>
    </submittedName>
</protein>
<dbReference type="PRINTS" id="PR01438">
    <property type="entry name" value="UNVRSLSTRESS"/>
</dbReference>
<feature type="domain" description="UspA" evidence="5">
    <location>
        <begin position="18"/>
        <end position="140"/>
    </location>
</feature>
<evidence type="ECO:0000256" key="1">
    <source>
        <dbReference type="ARBA" id="ARBA00004496"/>
    </source>
</evidence>
<dbReference type="InterPro" id="IPR006016">
    <property type="entry name" value="UspA"/>
</dbReference>
<keyword evidence="7" id="KW-1185">Reference proteome</keyword>
<evidence type="ECO:0000256" key="2">
    <source>
        <dbReference type="ARBA" id="ARBA00008791"/>
    </source>
</evidence>
<dbReference type="EMBL" id="JBHSCR010000001">
    <property type="protein sequence ID" value="MFC4346828.1"/>
    <property type="molecule type" value="Genomic_DNA"/>
</dbReference>
<dbReference type="PANTHER" id="PTHR47892:SF1">
    <property type="entry name" value="UNIVERSAL STRESS PROTEIN E"/>
    <property type="match status" value="1"/>
</dbReference>
<dbReference type="Proteomes" id="UP001595776">
    <property type="component" value="Unassembled WGS sequence"/>
</dbReference>
<dbReference type="Gene3D" id="3.40.50.12370">
    <property type="match status" value="1"/>
</dbReference>
<comment type="similarity">
    <text evidence="2">Belongs to the universal stress protein A family.</text>
</comment>